<feature type="domain" description="Lumazine-binding" evidence="11">
    <location>
        <begin position="97"/>
        <end position="193"/>
    </location>
</feature>
<dbReference type="PANTHER" id="PTHR21098">
    <property type="entry name" value="RIBOFLAVIN SYNTHASE ALPHA CHAIN"/>
    <property type="match status" value="1"/>
</dbReference>
<sequence length="203" mass="22062">MFTGIIQASGRISRLQRRGNAMRITLQTPQEFTGMKVGESLAVNGICLTATNLADGEFTADVMPETYEKTTLGKLDVGAVVNLERALPVTGRFDGHLVTGHVDGTGRVTANHRVENAQIVTISLPPQLRNQLVTKGAITVDGASLTVIEARPTQFSIGLIPETQARTTLANVRVGQLVNLEIDLVFRYLAHLGRNQQNEINQY</sequence>
<dbReference type="PROSITE" id="PS51177">
    <property type="entry name" value="LUMAZINE_BIND"/>
    <property type="match status" value="2"/>
</dbReference>
<name>A0A2V1N0R7_9LACO</name>
<dbReference type="InterPro" id="IPR026017">
    <property type="entry name" value="Lumazine-bd_dom"/>
</dbReference>
<evidence type="ECO:0000256" key="5">
    <source>
        <dbReference type="ARBA" id="ARBA00013950"/>
    </source>
</evidence>
<keyword evidence="8" id="KW-0677">Repeat</keyword>
<evidence type="ECO:0000256" key="9">
    <source>
        <dbReference type="NCBIfam" id="TIGR00187"/>
    </source>
</evidence>
<comment type="function">
    <text evidence="2">Catalyzes the dismutation of two molecules of 6,7-dimethyl-8-ribityllumazine, resulting in the formation of riboflavin and 5-amino-6-(D-ribitylamino)uracil.</text>
</comment>
<dbReference type="CDD" id="cd00402">
    <property type="entry name" value="Riboflavin_synthase_like"/>
    <property type="match status" value="1"/>
</dbReference>
<dbReference type="InterPro" id="IPR023366">
    <property type="entry name" value="ATP_synth_asu-like_sf"/>
</dbReference>
<feature type="repeat" description="Lumazine-binding" evidence="10">
    <location>
        <begin position="1"/>
        <end position="96"/>
    </location>
</feature>
<comment type="caution">
    <text evidence="12">The sequence shown here is derived from an EMBL/GenBank/DDBJ whole genome shotgun (WGS) entry which is preliminary data.</text>
</comment>
<keyword evidence="13" id="KW-1185">Reference proteome</keyword>
<dbReference type="PIRSF" id="PIRSF000498">
    <property type="entry name" value="Riboflavin_syn_A"/>
    <property type="match status" value="1"/>
</dbReference>
<dbReference type="Proteomes" id="UP000245080">
    <property type="component" value="Unassembled WGS sequence"/>
</dbReference>
<evidence type="ECO:0000256" key="1">
    <source>
        <dbReference type="ARBA" id="ARBA00000968"/>
    </source>
</evidence>
<dbReference type="Pfam" id="PF00677">
    <property type="entry name" value="Lum_binding"/>
    <property type="match status" value="2"/>
</dbReference>
<dbReference type="GO" id="GO:0004746">
    <property type="term" value="F:riboflavin synthase activity"/>
    <property type="evidence" value="ECO:0007669"/>
    <property type="project" value="UniProtKB-UniRule"/>
</dbReference>
<dbReference type="NCBIfam" id="TIGR00187">
    <property type="entry name" value="ribE"/>
    <property type="match status" value="1"/>
</dbReference>
<keyword evidence="7" id="KW-0808">Transferase</keyword>
<dbReference type="EC" id="2.5.1.9" evidence="4 9"/>
<dbReference type="RefSeq" id="WP_109250285.1">
    <property type="nucleotide sequence ID" value="NZ_QCXQ01000002.1"/>
</dbReference>
<evidence type="ECO:0000256" key="10">
    <source>
        <dbReference type="PROSITE-ProRule" id="PRU00524"/>
    </source>
</evidence>
<dbReference type="PANTHER" id="PTHR21098:SF12">
    <property type="entry name" value="RIBOFLAVIN SYNTHASE"/>
    <property type="match status" value="1"/>
</dbReference>
<evidence type="ECO:0000256" key="2">
    <source>
        <dbReference type="ARBA" id="ARBA00002803"/>
    </source>
</evidence>
<dbReference type="GO" id="GO:0009231">
    <property type="term" value="P:riboflavin biosynthetic process"/>
    <property type="evidence" value="ECO:0007669"/>
    <property type="project" value="UniProtKB-KW"/>
</dbReference>
<feature type="repeat" description="Lumazine-binding" evidence="10">
    <location>
        <begin position="97"/>
        <end position="193"/>
    </location>
</feature>
<evidence type="ECO:0000259" key="11">
    <source>
        <dbReference type="PROSITE" id="PS51177"/>
    </source>
</evidence>
<dbReference type="InterPro" id="IPR017938">
    <property type="entry name" value="Riboflavin_synthase-like_b-brl"/>
</dbReference>
<evidence type="ECO:0000256" key="8">
    <source>
        <dbReference type="ARBA" id="ARBA00022737"/>
    </source>
</evidence>
<reference evidence="12 13" key="1">
    <citation type="journal article" date="2018" name="Int. J. Syst. Evol. Microbiol.">
        <title>Lactobacillus bambusae sp. nov., isolated from a traditional fermented Ma-bamboo shoots of Taiwan.</title>
        <authorList>
            <person name="Wang L.-T."/>
        </authorList>
    </citation>
    <scope>NUCLEOTIDE SEQUENCE [LARGE SCALE GENOMIC DNA]</scope>
    <source>
        <strain evidence="12 13">BS-W1</strain>
    </source>
</reference>
<keyword evidence="6" id="KW-0686">Riboflavin biosynthesis</keyword>
<dbReference type="Gene3D" id="2.40.30.20">
    <property type="match status" value="2"/>
</dbReference>
<dbReference type="SUPFAM" id="SSF63380">
    <property type="entry name" value="Riboflavin synthase domain-like"/>
    <property type="match status" value="2"/>
</dbReference>
<comment type="pathway">
    <text evidence="3">Cofactor biosynthesis; riboflavin biosynthesis; riboflavin from 2-hydroxy-3-oxobutyl phosphate and 5-amino-6-(D-ribitylamino)uracil: step 2/2.</text>
</comment>
<evidence type="ECO:0000256" key="3">
    <source>
        <dbReference type="ARBA" id="ARBA00004887"/>
    </source>
</evidence>
<protein>
    <recommendedName>
        <fullName evidence="5 9">Riboflavin synthase</fullName>
        <ecNumber evidence="4 9">2.5.1.9</ecNumber>
    </recommendedName>
</protein>
<gene>
    <name evidence="12" type="ORF">DCM90_05250</name>
</gene>
<dbReference type="InterPro" id="IPR001783">
    <property type="entry name" value="Lumazine-bd"/>
</dbReference>
<organism evidence="12 13">
    <name type="scientific">Levilactobacillus bambusae</name>
    <dbReference type="NCBI Taxonomy" id="2024736"/>
    <lineage>
        <taxon>Bacteria</taxon>
        <taxon>Bacillati</taxon>
        <taxon>Bacillota</taxon>
        <taxon>Bacilli</taxon>
        <taxon>Lactobacillales</taxon>
        <taxon>Lactobacillaceae</taxon>
        <taxon>Levilactobacillus</taxon>
    </lineage>
</organism>
<evidence type="ECO:0000256" key="6">
    <source>
        <dbReference type="ARBA" id="ARBA00022619"/>
    </source>
</evidence>
<dbReference type="AlphaFoldDB" id="A0A2V1N0R7"/>
<accession>A0A2V1N0R7</accession>
<comment type="catalytic activity">
    <reaction evidence="1">
        <text>2 6,7-dimethyl-8-(1-D-ribityl)lumazine + H(+) = 5-amino-6-(D-ribitylamino)uracil + riboflavin</text>
        <dbReference type="Rhea" id="RHEA:20772"/>
        <dbReference type="ChEBI" id="CHEBI:15378"/>
        <dbReference type="ChEBI" id="CHEBI:15934"/>
        <dbReference type="ChEBI" id="CHEBI:57986"/>
        <dbReference type="ChEBI" id="CHEBI:58201"/>
        <dbReference type="EC" id="2.5.1.9"/>
    </reaction>
</comment>
<feature type="domain" description="Lumazine-binding" evidence="11">
    <location>
        <begin position="1"/>
        <end position="96"/>
    </location>
</feature>
<dbReference type="OrthoDB" id="9788537at2"/>
<evidence type="ECO:0000313" key="12">
    <source>
        <dbReference type="EMBL" id="PWG00338.1"/>
    </source>
</evidence>
<dbReference type="NCBIfam" id="NF006767">
    <property type="entry name" value="PRK09289.1"/>
    <property type="match status" value="1"/>
</dbReference>
<proteinExistence type="predicted"/>
<dbReference type="EMBL" id="QCXQ01000002">
    <property type="protein sequence ID" value="PWG00338.1"/>
    <property type="molecule type" value="Genomic_DNA"/>
</dbReference>
<dbReference type="FunFam" id="2.40.30.20:FF:000003">
    <property type="entry name" value="Riboflavin synthase, alpha subunit"/>
    <property type="match status" value="1"/>
</dbReference>
<evidence type="ECO:0000256" key="7">
    <source>
        <dbReference type="ARBA" id="ARBA00022679"/>
    </source>
</evidence>
<evidence type="ECO:0000256" key="4">
    <source>
        <dbReference type="ARBA" id="ARBA00012827"/>
    </source>
</evidence>
<evidence type="ECO:0000313" key="13">
    <source>
        <dbReference type="Proteomes" id="UP000245080"/>
    </source>
</evidence>